<evidence type="ECO:0000313" key="2">
    <source>
        <dbReference type="Proteomes" id="UP001231362"/>
    </source>
</evidence>
<proteinExistence type="predicted"/>
<protein>
    <submittedName>
        <fullName evidence="1">Uncharacterized protein</fullName>
    </submittedName>
</protein>
<organism evidence="1 2">
    <name type="scientific">Anoxybacillus andreesenii</name>
    <dbReference type="NCBI Taxonomy" id="1325932"/>
    <lineage>
        <taxon>Bacteria</taxon>
        <taxon>Bacillati</taxon>
        <taxon>Bacillota</taxon>
        <taxon>Bacilli</taxon>
        <taxon>Bacillales</taxon>
        <taxon>Anoxybacillaceae</taxon>
        <taxon>Anoxybacillus</taxon>
    </lineage>
</organism>
<evidence type="ECO:0000313" key="1">
    <source>
        <dbReference type="EMBL" id="MDQ0154570.1"/>
    </source>
</evidence>
<comment type="caution">
    <text evidence="1">The sequence shown here is derived from an EMBL/GenBank/DDBJ whole genome shotgun (WGS) entry which is preliminary data.</text>
</comment>
<reference evidence="1 2" key="1">
    <citation type="submission" date="2023-07" db="EMBL/GenBank/DDBJ databases">
        <title>Genomic Encyclopedia of Type Strains, Phase IV (KMG-IV): sequencing the most valuable type-strain genomes for metagenomic binning, comparative biology and taxonomic classification.</title>
        <authorList>
            <person name="Goeker M."/>
        </authorList>
    </citation>
    <scope>NUCLEOTIDE SEQUENCE [LARGE SCALE GENOMIC DNA]</scope>
    <source>
        <strain evidence="1 2">DSM 23948</strain>
    </source>
</reference>
<dbReference type="EMBL" id="JAUSTU010000003">
    <property type="protein sequence ID" value="MDQ0154570.1"/>
    <property type="molecule type" value="Genomic_DNA"/>
</dbReference>
<dbReference type="RefSeq" id="WP_307149174.1">
    <property type="nucleotide sequence ID" value="NZ_JAUSTU010000003.1"/>
</dbReference>
<sequence>MSVKVGTKYQITNAIKGYYNSAETMTITRLSGSTVQFILEDGKGYGSMPIQHLQYLLKRTELTIFDDKKQFLQLEEQEQDIS</sequence>
<keyword evidence="2" id="KW-1185">Reference proteome</keyword>
<name>A0ABT9V0T9_9BACL</name>
<dbReference type="Proteomes" id="UP001231362">
    <property type="component" value="Unassembled WGS sequence"/>
</dbReference>
<accession>A0ABT9V0T9</accession>
<gene>
    <name evidence="1" type="ORF">J2S07_000874</name>
</gene>